<keyword evidence="3" id="KW-0808">Transferase</keyword>
<dbReference type="InterPro" id="IPR050194">
    <property type="entry name" value="Glycosyltransferase_grp1"/>
</dbReference>
<protein>
    <submittedName>
        <fullName evidence="3">Glycosyltransferase family 1 protein</fullName>
    </submittedName>
</protein>
<evidence type="ECO:0000259" key="1">
    <source>
        <dbReference type="Pfam" id="PF00534"/>
    </source>
</evidence>
<dbReference type="InterPro" id="IPR028098">
    <property type="entry name" value="Glyco_trans_4-like_N"/>
</dbReference>
<dbReference type="AlphaFoldDB" id="A0A1E8PCH0"/>
<comment type="caution">
    <text evidence="3">The sequence shown here is derived from an EMBL/GenBank/DDBJ whole genome shotgun (WGS) entry which is preliminary data.</text>
</comment>
<dbReference type="InterPro" id="IPR001296">
    <property type="entry name" value="Glyco_trans_1"/>
</dbReference>
<dbReference type="Pfam" id="PF00534">
    <property type="entry name" value="Glycos_transf_1"/>
    <property type="match status" value="1"/>
</dbReference>
<sequence>MKKILHVAETIKGGVATVIRTISASPEDDAANYQLVYLVPEDQAKELHGIAPQQVRTFPRSGRNVPSLLRFAWRLSQVLLKEKPDVVHLHSTFSGVIGRVVCVLLRPWRKPKIVYCPHAFSFLMESSPTKQKVYAWIERVLQKVTDVIICVSQYELDKAARFGIERKRMKLIYNGIHHKDDAPKSAGAEPIHLLFVGRLDYQKGFDVLLKAYAKVNRNDLKLTVVGSAVNEDSVECPPMDSVEYLPWVTPSEVQALYQKADALIVPSRWEGFAMVPLEGMAMGLPVIASNCTSLPELVTNEVSGYVFPSGDHQALADVLTIIQKPRLLDLGNEGRSIVRERFSAALMIRQTYDLYHAPTY</sequence>
<gene>
    <name evidence="3" type="ORF">EVS84_21795</name>
</gene>
<dbReference type="PANTHER" id="PTHR45947">
    <property type="entry name" value="SULFOQUINOVOSYL TRANSFERASE SQD2"/>
    <property type="match status" value="1"/>
</dbReference>
<proteinExistence type="predicted"/>
<dbReference type="EMBL" id="SEUB01000008">
    <property type="protein sequence ID" value="RYM39302.1"/>
    <property type="molecule type" value="Genomic_DNA"/>
</dbReference>
<evidence type="ECO:0000259" key="2">
    <source>
        <dbReference type="Pfam" id="PF13439"/>
    </source>
</evidence>
<dbReference type="Gene3D" id="3.40.50.2000">
    <property type="entry name" value="Glycogen Phosphorylase B"/>
    <property type="match status" value="2"/>
</dbReference>
<evidence type="ECO:0000313" key="3">
    <source>
        <dbReference type="EMBL" id="RYM39302.1"/>
    </source>
</evidence>
<reference evidence="3 4" key="1">
    <citation type="submission" date="2019-02" db="EMBL/GenBank/DDBJ databases">
        <title>Genome of Pseudomonas korensis isolated from heavy metal contaminated environment.</title>
        <authorList>
            <person name="Ayangbenro A.S."/>
            <person name="Babalola O."/>
        </authorList>
    </citation>
    <scope>NUCLEOTIDE SEQUENCE [LARGE SCALE GENOMIC DNA]</scope>
    <source>
        <strain evidence="3 4">AB36</strain>
    </source>
</reference>
<feature type="domain" description="Glycosyltransferase subfamily 4-like N-terminal" evidence="2">
    <location>
        <begin position="13"/>
        <end position="178"/>
    </location>
</feature>
<dbReference type="GO" id="GO:0016757">
    <property type="term" value="F:glycosyltransferase activity"/>
    <property type="evidence" value="ECO:0007669"/>
    <property type="project" value="InterPro"/>
</dbReference>
<dbReference type="RefSeq" id="WP_016775464.1">
    <property type="nucleotide sequence ID" value="NZ_JAVDVD010000006.1"/>
</dbReference>
<dbReference type="PANTHER" id="PTHR45947:SF3">
    <property type="entry name" value="SULFOQUINOVOSYL TRANSFERASE SQD2"/>
    <property type="match status" value="1"/>
</dbReference>
<dbReference type="SUPFAM" id="SSF53756">
    <property type="entry name" value="UDP-Glycosyltransferase/glycogen phosphorylase"/>
    <property type="match status" value="1"/>
</dbReference>
<dbReference type="Pfam" id="PF13439">
    <property type="entry name" value="Glyco_transf_4"/>
    <property type="match status" value="1"/>
</dbReference>
<name>A0A1E8PCH0_9PSED</name>
<accession>A0A1E8PCH0</accession>
<organism evidence="3 4">
    <name type="scientific">Pseudomonas koreensis</name>
    <dbReference type="NCBI Taxonomy" id="198620"/>
    <lineage>
        <taxon>Bacteria</taxon>
        <taxon>Pseudomonadati</taxon>
        <taxon>Pseudomonadota</taxon>
        <taxon>Gammaproteobacteria</taxon>
        <taxon>Pseudomonadales</taxon>
        <taxon>Pseudomonadaceae</taxon>
        <taxon>Pseudomonas</taxon>
    </lineage>
</organism>
<feature type="domain" description="Glycosyl transferase family 1" evidence="1">
    <location>
        <begin position="188"/>
        <end position="320"/>
    </location>
</feature>
<evidence type="ECO:0000313" key="4">
    <source>
        <dbReference type="Proteomes" id="UP000291107"/>
    </source>
</evidence>
<dbReference type="Proteomes" id="UP000291107">
    <property type="component" value="Unassembled WGS sequence"/>
</dbReference>